<sequence>MKNVIYAKYSRERREEFQIATLILEDGESEKTVRKQALHEKAFAHVEAMAVNAPRLARNYQSQGLRVCPCKRDGEGRVSFPFIRGENMDQFLAERIAEGDFKQVKEKVGLFWQFLSSQKDVEPFVPGEKFREIFGEISLPDGLTAAPVSNLDMVFSNILMDGEGFAVTDYEWVFDFPVPIQFLFARSLLLQGAIQTLSREQQEELYALGGVKLEERPLYHEMEVCFQKYVTGREELNVLSRLHAKMGTDCYFLDYWNTEHLYYRVRLLGIPRDGSEPVCLHESRHFQGTVEEKIQVPDTGRYRAFTLLPVDTEAILKINRLEGTREEKEEKVSLTYHNGQVKNGDAYYFKEPPRMEFENREYHSLTVEYVVWHRNHFLIGESIDLRVENEQLRRELGKYTGRLHNRVIRKIGRLLRDRRSGKTE</sequence>
<gene>
    <name evidence="1" type="ORF">IAC80_04275</name>
</gene>
<accession>A0A9D1P050</accession>
<organism evidence="1 2">
    <name type="scientific">Candidatus Merdiplasma excrementigallinarum</name>
    <dbReference type="NCBI Taxonomy" id="2840864"/>
    <lineage>
        <taxon>Bacteria</taxon>
        <taxon>Bacillati</taxon>
        <taxon>Bacillota</taxon>
        <taxon>Clostridia</taxon>
        <taxon>Lachnospirales</taxon>
        <taxon>Lachnospiraceae</taxon>
        <taxon>Lachnospiraceae incertae sedis</taxon>
        <taxon>Candidatus Merdiplasma</taxon>
    </lineage>
</organism>
<proteinExistence type="predicted"/>
<name>A0A9D1P050_9FIRM</name>
<dbReference type="EMBL" id="DVOS01000039">
    <property type="protein sequence ID" value="HIV23138.1"/>
    <property type="molecule type" value="Genomic_DNA"/>
</dbReference>
<evidence type="ECO:0000313" key="2">
    <source>
        <dbReference type="Proteomes" id="UP000886889"/>
    </source>
</evidence>
<reference evidence="1" key="1">
    <citation type="submission" date="2020-10" db="EMBL/GenBank/DDBJ databases">
        <authorList>
            <person name="Gilroy R."/>
        </authorList>
    </citation>
    <scope>NUCLEOTIDE SEQUENCE</scope>
    <source>
        <strain evidence="1">ChiBcec6-7307</strain>
    </source>
</reference>
<evidence type="ECO:0000313" key="1">
    <source>
        <dbReference type="EMBL" id="HIV23138.1"/>
    </source>
</evidence>
<reference evidence="1" key="2">
    <citation type="journal article" date="2021" name="PeerJ">
        <title>Extensive microbial diversity within the chicken gut microbiome revealed by metagenomics and culture.</title>
        <authorList>
            <person name="Gilroy R."/>
            <person name="Ravi A."/>
            <person name="Getino M."/>
            <person name="Pursley I."/>
            <person name="Horton D.L."/>
            <person name="Alikhan N.F."/>
            <person name="Baker D."/>
            <person name="Gharbi K."/>
            <person name="Hall N."/>
            <person name="Watson M."/>
            <person name="Adriaenssens E.M."/>
            <person name="Foster-Nyarko E."/>
            <person name="Jarju S."/>
            <person name="Secka A."/>
            <person name="Antonio M."/>
            <person name="Oren A."/>
            <person name="Chaudhuri R.R."/>
            <person name="La Ragione R."/>
            <person name="Hildebrand F."/>
            <person name="Pallen M.J."/>
        </authorList>
    </citation>
    <scope>NUCLEOTIDE SEQUENCE</scope>
    <source>
        <strain evidence="1">ChiBcec6-7307</strain>
    </source>
</reference>
<dbReference type="AlphaFoldDB" id="A0A9D1P050"/>
<dbReference type="Proteomes" id="UP000886889">
    <property type="component" value="Unassembled WGS sequence"/>
</dbReference>
<protein>
    <submittedName>
        <fullName evidence="1">Uncharacterized protein</fullName>
    </submittedName>
</protein>
<comment type="caution">
    <text evidence="1">The sequence shown here is derived from an EMBL/GenBank/DDBJ whole genome shotgun (WGS) entry which is preliminary data.</text>
</comment>